<comment type="subcellular location">
    <subcellularLocation>
        <location evidence="1">Membrane</location>
        <topology evidence="1">Multi-pass membrane protein</topology>
    </subcellularLocation>
</comment>
<dbReference type="InterPro" id="IPR051328">
    <property type="entry name" value="T7SS_ABC-Transporter"/>
</dbReference>
<keyword evidence="3 5" id="KW-1133">Transmembrane helix</keyword>
<evidence type="ECO:0000256" key="5">
    <source>
        <dbReference type="SAM" id="Phobius"/>
    </source>
</evidence>
<proteinExistence type="predicted"/>
<dbReference type="RefSeq" id="WP_219873667.1">
    <property type="nucleotide sequence ID" value="NZ_JAHZIJ010000013.1"/>
</dbReference>
<gene>
    <name evidence="7" type="ORF">K0T92_16970</name>
</gene>
<feature type="transmembrane region" description="Helical" evidence="5">
    <location>
        <begin position="12"/>
        <end position="35"/>
    </location>
</feature>
<feature type="transmembrane region" description="Helical" evidence="5">
    <location>
        <begin position="268"/>
        <end position="296"/>
    </location>
</feature>
<accession>A0ABS7DAA1</accession>
<dbReference type="PANTHER" id="PTHR43077">
    <property type="entry name" value="TRANSPORT PERMEASE YVFS-RELATED"/>
    <property type="match status" value="1"/>
</dbReference>
<name>A0ABS7DAA1_9BACL</name>
<feature type="transmembrane region" description="Helical" evidence="5">
    <location>
        <begin position="316"/>
        <end position="334"/>
    </location>
</feature>
<evidence type="ECO:0000259" key="6">
    <source>
        <dbReference type="Pfam" id="PF12698"/>
    </source>
</evidence>
<feature type="transmembrane region" description="Helical" evidence="5">
    <location>
        <begin position="235"/>
        <end position="256"/>
    </location>
</feature>
<feature type="transmembrane region" description="Helical" evidence="5">
    <location>
        <begin position="354"/>
        <end position="371"/>
    </location>
</feature>
<keyword evidence="8" id="KW-1185">Reference proteome</keyword>
<evidence type="ECO:0000256" key="2">
    <source>
        <dbReference type="ARBA" id="ARBA00022692"/>
    </source>
</evidence>
<evidence type="ECO:0000256" key="1">
    <source>
        <dbReference type="ARBA" id="ARBA00004141"/>
    </source>
</evidence>
<protein>
    <submittedName>
        <fullName evidence="7">ABC transporter permease</fullName>
    </submittedName>
</protein>
<dbReference type="Proteomes" id="UP000812277">
    <property type="component" value="Unassembled WGS sequence"/>
</dbReference>
<feature type="transmembrane region" description="Helical" evidence="5">
    <location>
        <begin position="194"/>
        <end position="214"/>
    </location>
</feature>
<evidence type="ECO:0000313" key="7">
    <source>
        <dbReference type="EMBL" id="MBW7476427.1"/>
    </source>
</evidence>
<dbReference type="EMBL" id="JAHZIJ010000013">
    <property type="protein sequence ID" value="MBW7476427.1"/>
    <property type="molecule type" value="Genomic_DNA"/>
</dbReference>
<reference evidence="7 8" key="1">
    <citation type="submission" date="2021-07" db="EMBL/GenBank/DDBJ databases">
        <title>Paenibacillus radiodurans sp. nov., isolated from the southeastern edge of Tengger Desert.</title>
        <authorList>
            <person name="Zhang G."/>
        </authorList>
    </citation>
    <scope>NUCLEOTIDE SEQUENCE [LARGE SCALE GENOMIC DNA]</scope>
    <source>
        <strain evidence="7 8">DT7-4</strain>
    </source>
</reference>
<evidence type="ECO:0000256" key="4">
    <source>
        <dbReference type="ARBA" id="ARBA00023136"/>
    </source>
</evidence>
<dbReference type="PANTHER" id="PTHR43077:SF5">
    <property type="entry name" value="PHAGE INFECTION PROTEIN"/>
    <property type="match status" value="1"/>
</dbReference>
<organism evidence="7 8">
    <name type="scientific">Paenibacillus oenotherae</name>
    <dbReference type="NCBI Taxonomy" id="1435645"/>
    <lineage>
        <taxon>Bacteria</taxon>
        <taxon>Bacillati</taxon>
        <taxon>Bacillota</taxon>
        <taxon>Bacilli</taxon>
        <taxon>Bacillales</taxon>
        <taxon>Paenibacillaceae</taxon>
        <taxon>Paenibacillus</taxon>
    </lineage>
</organism>
<dbReference type="Pfam" id="PF12698">
    <property type="entry name" value="ABC2_membrane_3"/>
    <property type="match status" value="1"/>
</dbReference>
<dbReference type="InterPro" id="IPR013525">
    <property type="entry name" value="ABC2_TM"/>
</dbReference>
<comment type="caution">
    <text evidence="7">The sequence shown here is derived from an EMBL/GenBank/DDBJ whole genome shotgun (WGS) entry which is preliminary data.</text>
</comment>
<sequence length="387" mass="41526">MGKVILAFMKKPTTIIGIMTAVLFQLIFSVIWMTGYDGVTDVERMKQLHVGIVVQDDEIGPAIAAKLSESLPVQTEQLTSADEAQKKLDSRELQMVITIPAEFGESVMTADRIAAIQYTINESNPALIRSMMSTIAAQVTATLNKEAIGQGVQSALTQAKLPEEQAAGSAYALSERVVSDLQYTNKVDGMNNQMVPMMMVLASYVGAMIMGMNLEQSSGAIASQFGRMRRFAGRSIINIVAAVIVSLIGSSLVLALGGQAEHGFMAMWGFQTLFVLTFMFVSQLFLILFGMAGMVFNIIMLSLQLVSSGAMLPRELLSDFYITISSYLPATYAVEGNMNLLFGGPNVGSESVGLLIIMAVAFIISLSVVGLRKDRSPVLATAPTAAS</sequence>
<keyword evidence="2 5" id="KW-0812">Transmembrane</keyword>
<feature type="domain" description="ABC-2 type transporter transmembrane" evidence="6">
    <location>
        <begin position="17"/>
        <end position="364"/>
    </location>
</feature>
<evidence type="ECO:0000313" key="8">
    <source>
        <dbReference type="Proteomes" id="UP000812277"/>
    </source>
</evidence>
<dbReference type="Gene3D" id="3.40.1710.10">
    <property type="entry name" value="abc type-2 transporter like domain"/>
    <property type="match status" value="1"/>
</dbReference>
<evidence type="ECO:0000256" key="3">
    <source>
        <dbReference type="ARBA" id="ARBA00022989"/>
    </source>
</evidence>
<keyword evidence="4 5" id="KW-0472">Membrane</keyword>